<proteinExistence type="predicted"/>
<evidence type="ECO:0000313" key="2">
    <source>
        <dbReference type="EMBL" id="TLS53639.1"/>
    </source>
</evidence>
<comment type="caution">
    <text evidence="2">The sequence shown here is derived from an EMBL/GenBank/DDBJ whole genome shotgun (WGS) entry which is preliminary data.</text>
</comment>
<feature type="domain" description="SIS" evidence="1">
    <location>
        <begin position="29"/>
        <end position="212"/>
    </location>
</feature>
<dbReference type="RefSeq" id="WP_138192957.1">
    <property type="nucleotide sequence ID" value="NZ_VCIW01000002.1"/>
</dbReference>
<dbReference type="InterPro" id="IPR050099">
    <property type="entry name" value="SIS_GmhA/DiaA_subfam"/>
</dbReference>
<gene>
    <name evidence="2" type="ORF">FE782_05035</name>
</gene>
<reference evidence="2 3" key="1">
    <citation type="submission" date="2019-05" db="EMBL/GenBank/DDBJ databases">
        <authorList>
            <person name="Narsing Rao M.P."/>
            <person name="Li W.J."/>
        </authorList>
    </citation>
    <scope>NUCLEOTIDE SEQUENCE [LARGE SCALE GENOMIC DNA]</scope>
    <source>
        <strain evidence="2 3">SYSU_K30003</strain>
    </source>
</reference>
<dbReference type="Gene3D" id="3.40.50.10490">
    <property type="entry name" value="Glucose-6-phosphate isomerase like protein, domain 1"/>
    <property type="match status" value="1"/>
</dbReference>
<evidence type="ECO:0000313" key="3">
    <source>
        <dbReference type="Proteomes" id="UP000309676"/>
    </source>
</evidence>
<protein>
    <submittedName>
        <fullName evidence="2">SIS domain-containing protein</fullName>
    </submittedName>
</protein>
<dbReference type="GO" id="GO:0097367">
    <property type="term" value="F:carbohydrate derivative binding"/>
    <property type="evidence" value="ECO:0007669"/>
    <property type="project" value="InterPro"/>
</dbReference>
<evidence type="ECO:0000259" key="1">
    <source>
        <dbReference type="PROSITE" id="PS51464"/>
    </source>
</evidence>
<dbReference type="PANTHER" id="PTHR30390">
    <property type="entry name" value="SEDOHEPTULOSE 7-PHOSPHATE ISOMERASE / DNAA INITIATOR-ASSOCIATING FACTOR FOR REPLICATION INITIATION"/>
    <property type="match status" value="1"/>
</dbReference>
<organism evidence="2 3">
    <name type="scientific">Paenibacillus antri</name>
    <dbReference type="NCBI Taxonomy" id="2582848"/>
    <lineage>
        <taxon>Bacteria</taxon>
        <taxon>Bacillati</taxon>
        <taxon>Bacillota</taxon>
        <taxon>Bacilli</taxon>
        <taxon>Bacillales</taxon>
        <taxon>Paenibacillaceae</taxon>
        <taxon>Paenibacillus</taxon>
    </lineage>
</organism>
<dbReference type="InterPro" id="IPR001347">
    <property type="entry name" value="SIS_dom"/>
</dbReference>
<dbReference type="CDD" id="cd05006">
    <property type="entry name" value="SIS_GmhA"/>
    <property type="match status" value="1"/>
</dbReference>
<dbReference type="OrthoDB" id="9781311at2"/>
<dbReference type="AlphaFoldDB" id="A0A5R9GER4"/>
<dbReference type="InterPro" id="IPR035461">
    <property type="entry name" value="GmhA/DiaA"/>
</dbReference>
<dbReference type="EMBL" id="VCIW01000002">
    <property type="protein sequence ID" value="TLS53639.1"/>
    <property type="molecule type" value="Genomic_DNA"/>
</dbReference>
<dbReference type="InterPro" id="IPR046348">
    <property type="entry name" value="SIS_dom_sf"/>
</dbReference>
<dbReference type="PROSITE" id="PS51464">
    <property type="entry name" value="SIS"/>
    <property type="match status" value="1"/>
</dbReference>
<accession>A0A5R9GER4</accession>
<keyword evidence="3" id="KW-1185">Reference proteome</keyword>
<name>A0A5R9GER4_9BACL</name>
<dbReference type="Proteomes" id="UP000309676">
    <property type="component" value="Unassembled WGS sequence"/>
</dbReference>
<sequence length="212" mass="22906">MNQALGALLEKYPDIASCQDDIVAAYEIMRESYANGGKALFCGNGGSASDSEHIVGELMKGFMSRRPVSDEERARWIEAYGEEEGRYLADHLQGGLPAISLVSHTALLTAFINDVAADMMFAQQVYGYGKPGDVLVGLSTSGNSANVMRAVQVAKLRGLKTIGLTGRAGGKMAEACDVTIRVPKDSTPDIQERHLPIYHAICIMLEEEFFGK</sequence>
<dbReference type="SUPFAM" id="SSF53697">
    <property type="entry name" value="SIS domain"/>
    <property type="match status" value="1"/>
</dbReference>
<dbReference type="GO" id="GO:1901135">
    <property type="term" value="P:carbohydrate derivative metabolic process"/>
    <property type="evidence" value="ECO:0007669"/>
    <property type="project" value="InterPro"/>
</dbReference>
<dbReference type="Pfam" id="PF13580">
    <property type="entry name" value="SIS_2"/>
    <property type="match status" value="2"/>
</dbReference>